<reference evidence="1 2" key="1">
    <citation type="submission" date="2019-04" db="EMBL/GenBank/DDBJ databases">
        <title>Draft genome sequences for three unisolated Alnus-infective Frankia Sp+ strains, AgTrS, AiOr and AvVan, the first sequenced Frankia strains able to sporulate in-planta.</title>
        <authorList>
            <person name="Bethencourt L."/>
            <person name="Vautrin F."/>
            <person name="Taib N."/>
            <person name="Dubost A."/>
            <person name="Castro-Garcia L."/>
            <person name="Imbaud O."/>
            <person name="Abrouk D."/>
            <person name="Fournier P."/>
            <person name="Briolay J."/>
            <person name="Nguyen A."/>
            <person name="Normand P."/>
            <person name="Fernandez M.P."/>
            <person name="Brochier-Armanet C."/>
            <person name="Herrera-Belaroussi A."/>
        </authorList>
    </citation>
    <scope>NUCLEOTIDE SEQUENCE [LARGE SCALE GENOMIC DNA]</scope>
    <source>
        <strain evidence="1 2">AvVan</strain>
    </source>
</reference>
<organism evidence="1 2">
    <name type="scientific">Candidatus Frankia alpina</name>
    <dbReference type="NCBI Taxonomy" id="2699483"/>
    <lineage>
        <taxon>Bacteria</taxon>
        <taxon>Bacillati</taxon>
        <taxon>Actinomycetota</taxon>
        <taxon>Actinomycetes</taxon>
        <taxon>Frankiales</taxon>
        <taxon>Frankiaceae</taxon>
        <taxon>Frankia</taxon>
    </lineage>
</organism>
<dbReference type="InterPro" id="IPR027417">
    <property type="entry name" value="P-loop_NTPase"/>
</dbReference>
<sequence>MAARRARAGQTRVLAVDGRSGGGKTTLAQAIAERLHAPVVRMDDLYDGWDGLAAGVDQLVARILGPLARGERACWRRYDWDQGRYGPRQTLDPAPAILVVEGVGAGARAATPLLSGLVCVAAPVRVRRRRALARDGDTFAPHWDRWARHEDRYFAAEDVAGRADLLVNGAPASAGPATGWPQVVARTGLRRTVRR</sequence>
<name>A0A4S5ECR4_9ACTN</name>
<keyword evidence="1" id="KW-0808">Transferase</keyword>
<evidence type="ECO:0000313" key="2">
    <source>
        <dbReference type="Proteomes" id="UP000305282"/>
    </source>
</evidence>
<protein>
    <submittedName>
        <fullName evidence="1">Dephospho-CoA kinase</fullName>
    </submittedName>
</protein>
<dbReference type="EMBL" id="SSXH01000439">
    <property type="protein sequence ID" value="THJ69627.1"/>
    <property type="molecule type" value="Genomic_DNA"/>
</dbReference>
<accession>A0A4S5ECR4</accession>
<dbReference type="SUPFAM" id="SSF52540">
    <property type="entry name" value="P-loop containing nucleoside triphosphate hydrolases"/>
    <property type="match status" value="1"/>
</dbReference>
<evidence type="ECO:0000313" key="1">
    <source>
        <dbReference type="EMBL" id="THJ69627.1"/>
    </source>
</evidence>
<dbReference type="Gene3D" id="3.40.50.300">
    <property type="entry name" value="P-loop containing nucleotide triphosphate hydrolases"/>
    <property type="match status" value="1"/>
</dbReference>
<dbReference type="Proteomes" id="UP000305282">
    <property type="component" value="Unassembled WGS sequence"/>
</dbReference>
<comment type="caution">
    <text evidence="1">The sequence shown here is derived from an EMBL/GenBank/DDBJ whole genome shotgun (WGS) entry which is preliminary data.</text>
</comment>
<keyword evidence="2" id="KW-1185">Reference proteome</keyword>
<dbReference type="AlphaFoldDB" id="A0A4S5ECR4"/>
<dbReference type="GO" id="GO:0016301">
    <property type="term" value="F:kinase activity"/>
    <property type="evidence" value="ECO:0007669"/>
    <property type="project" value="UniProtKB-KW"/>
</dbReference>
<dbReference type="OrthoDB" id="3237545at2"/>
<gene>
    <name evidence="1" type="ORF">E7Y31_16025</name>
</gene>
<proteinExistence type="predicted"/>
<keyword evidence="1" id="KW-0418">Kinase</keyword>